<evidence type="ECO:0000313" key="1">
    <source>
        <dbReference type="EMBL" id="EMO55834.1"/>
    </source>
</evidence>
<proteinExistence type="predicted"/>
<dbReference type="AlphaFoldDB" id="M6VRY8"/>
<dbReference type="EMBL" id="AKWD02000005">
    <property type="protein sequence ID" value="EMO55834.1"/>
    <property type="molecule type" value="Genomic_DNA"/>
</dbReference>
<name>M6VRY8_9LEPT</name>
<gene>
    <name evidence="1" type="ORF">LEP1GSC172_0579</name>
</gene>
<protein>
    <submittedName>
        <fullName evidence="1">Uncharacterized protein</fullName>
    </submittedName>
</protein>
<comment type="caution">
    <text evidence="1">The sequence shown here is derived from an EMBL/GenBank/DDBJ whole genome shotgun (WGS) entry which is preliminary data.</text>
</comment>
<dbReference type="Proteomes" id="UP000012112">
    <property type="component" value="Unassembled WGS sequence"/>
</dbReference>
<sequence length="45" mass="4831">MSYLDAALVADHTLVTDGLEFTAVTFPVLCGPENLLAEKTVFLGF</sequence>
<reference evidence="1 2" key="1">
    <citation type="submission" date="2013-01" db="EMBL/GenBank/DDBJ databases">
        <authorList>
            <person name="Harkins D.M."/>
            <person name="Durkin A.S."/>
            <person name="Brinkac L.M."/>
            <person name="Haft D.H."/>
            <person name="Selengut J.D."/>
            <person name="Sanka R."/>
            <person name="DePew J."/>
            <person name="Purushe J."/>
            <person name="Matthias M.A."/>
            <person name="Vinetz J.M."/>
            <person name="Sutton G.G."/>
            <person name="Nierman W.C."/>
            <person name="Fouts D.E."/>
        </authorList>
    </citation>
    <scope>NUCLEOTIDE SEQUENCE [LARGE SCALE GENOMIC DNA]</scope>
    <source>
        <strain evidence="1 2">HAI1536</strain>
    </source>
</reference>
<evidence type="ECO:0000313" key="2">
    <source>
        <dbReference type="Proteomes" id="UP000012112"/>
    </source>
</evidence>
<organism evidence="1 2">
    <name type="scientific">Leptospira noguchii</name>
    <dbReference type="NCBI Taxonomy" id="28182"/>
    <lineage>
        <taxon>Bacteria</taxon>
        <taxon>Pseudomonadati</taxon>
        <taxon>Spirochaetota</taxon>
        <taxon>Spirochaetia</taxon>
        <taxon>Leptospirales</taxon>
        <taxon>Leptospiraceae</taxon>
        <taxon>Leptospira</taxon>
    </lineage>
</organism>
<accession>M6VRY8</accession>